<protein>
    <submittedName>
        <fullName evidence="1">Uncharacterized protein</fullName>
    </submittedName>
</protein>
<accession>A0AAE1A9M1</accession>
<proteinExistence type="predicted"/>
<dbReference type="EMBL" id="JAWDGP010002464">
    <property type="protein sequence ID" value="KAK3782981.1"/>
    <property type="molecule type" value="Genomic_DNA"/>
</dbReference>
<sequence length="144" mass="16415">MLLWHGQGLENLISLLQREKKDSSANLDGMIFSVLNPNSTLQTEGFLNKLVLETTFQTREVLKQVSTGKNFPNKRSTQTNFLPFPPIHHMTKITGCDWSRPARSRGRTKLRTVRDFVESITPTRGFRGPYDSVLSILIKARDQV</sequence>
<dbReference type="AlphaFoldDB" id="A0AAE1A9M1"/>
<reference evidence="1" key="1">
    <citation type="journal article" date="2023" name="G3 (Bethesda)">
        <title>A reference genome for the long-term kleptoplast-retaining sea slug Elysia crispata morphotype clarki.</title>
        <authorList>
            <person name="Eastman K.E."/>
            <person name="Pendleton A.L."/>
            <person name="Shaikh M.A."/>
            <person name="Suttiyut T."/>
            <person name="Ogas R."/>
            <person name="Tomko P."/>
            <person name="Gavelis G."/>
            <person name="Widhalm J.R."/>
            <person name="Wisecaver J.H."/>
        </authorList>
    </citation>
    <scope>NUCLEOTIDE SEQUENCE</scope>
    <source>
        <strain evidence="1">ECLA1</strain>
    </source>
</reference>
<gene>
    <name evidence="1" type="ORF">RRG08_058040</name>
</gene>
<evidence type="ECO:0000313" key="2">
    <source>
        <dbReference type="Proteomes" id="UP001283361"/>
    </source>
</evidence>
<evidence type="ECO:0000313" key="1">
    <source>
        <dbReference type="EMBL" id="KAK3782981.1"/>
    </source>
</evidence>
<comment type="caution">
    <text evidence="1">The sequence shown here is derived from an EMBL/GenBank/DDBJ whole genome shotgun (WGS) entry which is preliminary data.</text>
</comment>
<organism evidence="1 2">
    <name type="scientific">Elysia crispata</name>
    <name type="common">lettuce slug</name>
    <dbReference type="NCBI Taxonomy" id="231223"/>
    <lineage>
        <taxon>Eukaryota</taxon>
        <taxon>Metazoa</taxon>
        <taxon>Spiralia</taxon>
        <taxon>Lophotrochozoa</taxon>
        <taxon>Mollusca</taxon>
        <taxon>Gastropoda</taxon>
        <taxon>Heterobranchia</taxon>
        <taxon>Euthyneura</taxon>
        <taxon>Panpulmonata</taxon>
        <taxon>Sacoglossa</taxon>
        <taxon>Placobranchoidea</taxon>
        <taxon>Plakobranchidae</taxon>
        <taxon>Elysia</taxon>
    </lineage>
</organism>
<keyword evidence="2" id="KW-1185">Reference proteome</keyword>
<dbReference type="Proteomes" id="UP001283361">
    <property type="component" value="Unassembled WGS sequence"/>
</dbReference>
<name>A0AAE1A9M1_9GAST</name>